<dbReference type="InterPro" id="IPR017853">
    <property type="entry name" value="GH"/>
</dbReference>
<dbReference type="GO" id="GO:0030246">
    <property type="term" value="F:carbohydrate binding"/>
    <property type="evidence" value="ECO:0007669"/>
    <property type="project" value="InterPro"/>
</dbReference>
<dbReference type="Gene3D" id="3.20.20.80">
    <property type="entry name" value="Glycosidases"/>
    <property type="match status" value="1"/>
</dbReference>
<dbReference type="RefSeq" id="WP_109572786.1">
    <property type="nucleotide sequence ID" value="NZ_UHJL01000002.1"/>
</dbReference>
<dbReference type="GO" id="GO:0004553">
    <property type="term" value="F:hydrolase activity, hydrolyzing O-glycosyl compounds"/>
    <property type="evidence" value="ECO:0007669"/>
    <property type="project" value="InterPro"/>
</dbReference>
<evidence type="ECO:0000256" key="2">
    <source>
        <dbReference type="ARBA" id="ARBA00022801"/>
    </source>
</evidence>
<dbReference type="SUPFAM" id="SSF51445">
    <property type="entry name" value="(Trans)glycosidases"/>
    <property type="match status" value="1"/>
</dbReference>
<keyword evidence="2 4" id="KW-0378">Hydrolase</keyword>
<protein>
    <submittedName>
        <fullName evidence="7">Carbohydrate binding module (Family 6)</fullName>
    </submittedName>
</protein>
<dbReference type="GO" id="GO:0000272">
    <property type="term" value="P:polysaccharide catabolic process"/>
    <property type="evidence" value="ECO:0007669"/>
    <property type="project" value="InterPro"/>
</dbReference>
<dbReference type="InterPro" id="IPR005084">
    <property type="entry name" value="CBM6"/>
</dbReference>
<dbReference type="CDD" id="cd04080">
    <property type="entry name" value="CBM6_cellulase-like"/>
    <property type="match status" value="1"/>
</dbReference>
<organism evidence="7 8">
    <name type="scientific">Fibrobacter succinogenes</name>
    <name type="common">Bacteroides succinogenes</name>
    <dbReference type="NCBI Taxonomy" id="833"/>
    <lineage>
        <taxon>Bacteria</taxon>
        <taxon>Pseudomonadati</taxon>
        <taxon>Fibrobacterota</taxon>
        <taxon>Fibrobacteria</taxon>
        <taxon>Fibrobacterales</taxon>
        <taxon>Fibrobacteraceae</taxon>
        <taxon>Fibrobacter</taxon>
    </lineage>
</organism>
<evidence type="ECO:0000259" key="6">
    <source>
        <dbReference type="PROSITE" id="PS51175"/>
    </source>
</evidence>
<feature type="signal peptide" evidence="5">
    <location>
        <begin position="1"/>
        <end position="18"/>
    </location>
</feature>
<dbReference type="InterPro" id="IPR008979">
    <property type="entry name" value="Galactose-bd-like_sf"/>
</dbReference>
<gene>
    <name evidence="7" type="ORF">SAMN05661053_1640</name>
</gene>
<feature type="chain" id="PRO_5016954396" evidence="5">
    <location>
        <begin position="19"/>
        <end position="553"/>
    </location>
</feature>
<keyword evidence="3 4" id="KW-0326">Glycosidase</keyword>
<evidence type="ECO:0000313" key="8">
    <source>
        <dbReference type="Proteomes" id="UP000255423"/>
    </source>
</evidence>
<dbReference type="InterPro" id="IPR001547">
    <property type="entry name" value="Glyco_hydro_5"/>
</dbReference>
<evidence type="ECO:0000256" key="3">
    <source>
        <dbReference type="ARBA" id="ARBA00023295"/>
    </source>
</evidence>
<evidence type="ECO:0000256" key="4">
    <source>
        <dbReference type="RuleBase" id="RU361153"/>
    </source>
</evidence>
<dbReference type="SUPFAM" id="SSF49785">
    <property type="entry name" value="Galactose-binding domain-like"/>
    <property type="match status" value="1"/>
</dbReference>
<dbReference type="Pfam" id="PF00150">
    <property type="entry name" value="Cellulase"/>
    <property type="match status" value="1"/>
</dbReference>
<sequence>MKKRVLGLAFLLCANSFAVTSQFRGVNWADKRDNFVSDVLVLSGLSLSDNHESAYAIADRIVGQFQEVLGTNSVRMPVNEPTVLKAFDMYSGALDAALEHGRVAMGYWGPAQPAGPKNMDDWWKMWAKLVETYGDHPNAYFEIFNEPHMYNKTDLRNLYADWLKKFPNVPRDHILLDGSGLAWNVPDIADDPRFEGCLFAVHEYTFWNMSITTEQGWKNSFKGKVGKYIDRTVCTEWGGAMSPGDKAGVHYDYQDYNKAPTNYFTAYIRGMSDQLREWEMGSFYWPGLRDGDWYSMTKRSGEGVNTKLQIVNQSGVDRMQMAWADTVETTPPQQDPFGGFDADGKPVAGKAIAIPGKIEAENYDIGGSRVSFYDKSSANEGGAYRKDAVDIVALDSADKSKGYALGYTQDGEWLEYTVNVAKTAKFTVEVQMATASEKAGVQLFIDNKAVSDNIIAKQGEDWSTYTAVQSQLGEIAAGEHVLKMQIVGNYVNIDNIRFCEGEKCEETVGIRASRVAVPAGILENSSPRLRVQNNKLFVEKNGKRFDLTGHRIK</sequence>
<dbReference type="AlphaFoldDB" id="A0A380S545"/>
<dbReference type="Proteomes" id="UP000255423">
    <property type="component" value="Unassembled WGS sequence"/>
</dbReference>
<dbReference type="EMBL" id="UHJL01000002">
    <property type="protein sequence ID" value="SUQ24245.1"/>
    <property type="molecule type" value="Genomic_DNA"/>
</dbReference>
<dbReference type="PROSITE" id="PS51175">
    <property type="entry name" value="CBM6"/>
    <property type="match status" value="1"/>
</dbReference>
<evidence type="ECO:0000313" key="7">
    <source>
        <dbReference type="EMBL" id="SUQ24245.1"/>
    </source>
</evidence>
<proteinExistence type="inferred from homology"/>
<dbReference type="SMART" id="SM00606">
    <property type="entry name" value="CBD_IV"/>
    <property type="match status" value="1"/>
</dbReference>
<name>A0A380S545_FIBSU</name>
<dbReference type="Pfam" id="PF03422">
    <property type="entry name" value="CBM_6"/>
    <property type="match status" value="1"/>
</dbReference>
<evidence type="ECO:0000256" key="5">
    <source>
        <dbReference type="SAM" id="SignalP"/>
    </source>
</evidence>
<keyword evidence="1 5" id="KW-0732">Signal</keyword>
<comment type="similarity">
    <text evidence="4">Belongs to the glycosyl hydrolase 5 (cellulase A) family.</text>
</comment>
<accession>A0A380S545</accession>
<feature type="domain" description="CBM6" evidence="6">
    <location>
        <begin position="356"/>
        <end position="499"/>
    </location>
</feature>
<reference evidence="7 8" key="1">
    <citation type="submission" date="2017-08" db="EMBL/GenBank/DDBJ databases">
        <authorList>
            <person name="de Groot N.N."/>
        </authorList>
    </citation>
    <scope>NUCLEOTIDE SEQUENCE [LARGE SCALE GENOMIC DNA]</scope>
    <source>
        <strain evidence="7 8">HM2</strain>
    </source>
</reference>
<evidence type="ECO:0000256" key="1">
    <source>
        <dbReference type="ARBA" id="ARBA00022729"/>
    </source>
</evidence>
<dbReference type="InterPro" id="IPR006584">
    <property type="entry name" value="Cellulose-bd_IV"/>
</dbReference>
<dbReference type="Gene3D" id="2.60.120.260">
    <property type="entry name" value="Galactose-binding domain-like"/>
    <property type="match status" value="1"/>
</dbReference>